<evidence type="ECO:0000256" key="1">
    <source>
        <dbReference type="ARBA" id="ARBA00022630"/>
    </source>
</evidence>
<evidence type="ECO:0000256" key="3">
    <source>
        <dbReference type="ARBA" id="ARBA00022723"/>
    </source>
</evidence>
<dbReference type="SUPFAM" id="SSF54292">
    <property type="entry name" value="2Fe-2S ferredoxin-like"/>
    <property type="match status" value="1"/>
</dbReference>
<dbReference type="InterPro" id="IPR017938">
    <property type="entry name" value="Riboflavin_synthase-like_b-brl"/>
</dbReference>
<evidence type="ECO:0000256" key="5">
    <source>
        <dbReference type="ARBA" id="ARBA00023004"/>
    </source>
</evidence>
<evidence type="ECO:0000313" key="10">
    <source>
        <dbReference type="Proteomes" id="UP000323105"/>
    </source>
</evidence>
<dbReference type="CDD" id="cd00207">
    <property type="entry name" value="fer2"/>
    <property type="match status" value="1"/>
</dbReference>
<dbReference type="Proteomes" id="UP000323105">
    <property type="component" value="Unassembled WGS sequence"/>
</dbReference>
<dbReference type="InterPro" id="IPR001041">
    <property type="entry name" value="2Fe-2S_ferredoxin-type"/>
</dbReference>
<evidence type="ECO:0000313" key="9">
    <source>
        <dbReference type="EMBL" id="GEQ75445.1"/>
    </source>
</evidence>
<protein>
    <submittedName>
        <fullName evidence="9">Ferredoxin</fullName>
    </submittedName>
</protein>
<dbReference type="InterPro" id="IPR017927">
    <property type="entry name" value="FAD-bd_FR_type"/>
</dbReference>
<dbReference type="PROSITE" id="PS51085">
    <property type="entry name" value="2FE2S_FER_2"/>
    <property type="match status" value="1"/>
</dbReference>
<dbReference type="PROSITE" id="PS51384">
    <property type="entry name" value="FAD_FR"/>
    <property type="match status" value="1"/>
</dbReference>
<name>A0A5A7MFG1_COMTE</name>
<dbReference type="InterPro" id="IPR050415">
    <property type="entry name" value="MRET"/>
</dbReference>
<dbReference type="AlphaFoldDB" id="A0A5A7MFG1"/>
<dbReference type="Pfam" id="PF00111">
    <property type="entry name" value="Fer2"/>
    <property type="match status" value="1"/>
</dbReference>
<dbReference type="Gene3D" id="2.40.30.10">
    <property type="entry name" value="Translation factors"/>
    <property type="match status" value="1"/>
</dbReference>
<dbReference type="PANTHER" id="PTHR47354:SF1">
    <property type="entry name" value="CARNITINE MONOOXYGENASE REDUCTASE SUBUNIT"/>
    <property type="match status" value="1"/>
</dbReference>
<dbReference type="RefSeq" id="WP_149355634.1">
    <property type="nucleotide sequence ID" value="NZ_BKBW01000004.1"/>
</dbReference>
<dbReference type="Pfam" id="PF00175">
    <property type="entry name" value="NAD_binding_1"/>
    <property type="match status" value="1"/>
</dbReference>
<evidence type="ECO:0000259" key="8">
    <source>
        <dbReference type="PROSITE" id="PS51384"/>
    </source>
</evidence>
<dbReference type="PRINTS" id="PR00409">
    <property type="entry name" value="PHDIOXRDTASE"/>
</dbReference>
<dbReference type="InterPro" id="IPR039261">
    <property type="entry name" value="FNR_nucleotide-bd"/>
</dbReference>
<dbReference type="Gene3D" id="3.40.50.80">
    <property type="entry name" value="Nucleotide-binding domain of ferredoxin-NADP reductase (FNR) module"/>
    <property type="match status" value="1"/>
</dbReference>
<keyword evidence="5" id="KW-0408">Iron</keyword>
<comment type="caution">
    <text evidence="9">The sequence shown here is derived from an EMBL/GenBank/DDBJ whole genome shotgun (WGS) entry which is preliminary data.</text>
</comment>
<dbReference type="InterPro" id="IPR012675">
    <property type="entry name" value="Beta-grasp_dom_sf"/>
</dbReference>
<dbReference type="InterPro" id="IPR001433">
    <property type="entry name" value="OxRdtase_FAD/NAD-bd"/>
</dbReference>
<reference evidence="9 10" key="1">
    <citation type="journal article" date="2019" name="Microbiol. Resour. Announc.">
        <title>Draft Genome Sequence of Comamonas testosteroni TA441, a Bacterium That Has a Cryptic Phenol Degradation Gene Cluster.</title>
        <authorList>
            <person name="Arai H."/>
            <person name="Ishii M."/>
        </authorList>
    </citation>
    <scope>NUCLEOTIDE SEQUENCE [LARGE SCALE GENOMIC DNA]</scope>
    <source>
        <strain evidence="9 10">TA441</strain>
    </source>
</reference>
<dbReference type="GO" id="GO:0016491">
    <property type="term" value="F:oxidoreductase activity"/>
    <property type="evidence" value="ECO:0007669"/>
    <property type="project" value="UniProtKB-KW"/>
</dbReference>
<accession>A0A5A7MFG1</accession>
<sequence length="322" mass="36049">MQSLTTELRVWSRRAEALDVVSIDLRAPQDLPLPPFTPGAHLEIALPSGHGGPPLVRHYSLCNDPSERHRYVIAIGRNDEGRGGSVAAHELLHQGMLLMARPPRNHFGFTPDAACYRFIAGGIGITPILSMVRWCERQGKPWSLLYCTRGRHRTAFYEELRAYGERVRFHLADEEDGLADLVQAMQAPQPDEHVYCCGPTGLMQAVEAEGTYWPKGNVHFEWFSAPACESESPSRAFDIVLRRAGKRLNVPPDRSILETLEANRIEVPFACREGLCRTCETPLCAGEAEHLDYVLSDEERNAQRSLLICVSRARSPVLELDI</sequence>
<dbReference type="GO" id="GO:0046872">
    <property type="term" value="F:metal ion binding"/>
    <property type="evidence" value="ECO:0007669"/>
    <property type="project" value="UniProtKB-KW"/>
</dbReference>
<organism evidence="9 10">
    <name type="scientific">Comamonas testosteroni</name>
    <name type="common">Pseudomonas testosteroni</name>
    <dbReference type="NCBI Taxonomy" id="285"/>
    <lineage>
        <taxon>Bacteria</taxon>
        <taxon>Pseudomonadati</taxon>
        <taxon>Pseudomonadota</taxon>
        <taxon>Betaproteobacteria</taxon>
        <taxon>Burkholderiales</taxon>
        <taxon>Comamonadaceae</taxon>
        <taxon>Comamonas</taxon>
    </lineage>
</organism>
<proteinExistence type="predicted"/>
<evidence type="ECO:0000256" key="4">
    <source>
        <dbReference type="ARBA" id="ARBA00023002"/>
    </source>
</evidence>
<keyword evidence="6" id="KW-0411">Iron-sulfur</keyword>
<keyword evidence="3" id="KW-0479">Metal-binding</keyword>
<keyword evidence="1" id="KW-0285">Flavoprotein</keyword>
<dbReference type="PANTHER" id="PTHR47354">
    <property type="entry name" value="NADH OXIDOREDUCTASE HCR"/>
    <property type="match status" value="1"/>
</dbReference>
<evidence type="ECO:0000259" key="7">
    <source>
        <dbReference type="PROSITE" id="PS51085"/>
    </source>
</evidence>
<feature type="domain" description="FAD-binding FR-type" evidence="8">
    <location>
        <begin position="3"/>
        <end position="110"/>
    </location>
</feature>
<dbReference type="Gene3D" id="3.10.20.30">
    <property type="match status" value="1"/>
</dbReference>
<feature type="domain" description="2Fe-2S ferredoxin-type" evidence="7">
    <location>
        <begin position="237"/>
        <end position="322"/>
    </location>
</feature>
<dbReference type="GO" id="GO:0051537">
    <property type="term" value="F:2 iron, 2 sulfur cluster binding"/>
    <property type="evidence" value="ECO:0007669"/>
    <property type="project" value="UniProtKB-KW"/>
</dbReference>
<evidence type="ECO:0000256" key="2">
    <source>
        <dbReference type="ARBA" id="ARBA00022714"/>
    </source>
</evidence>
<keyword evidence="2" id="KW-0001">2Fe-2S</keyword>
<gene>
    <name evidence="9" type="ORF">CTTA_2450</name>
</gene>
<dbReference type="EMBL" id="BKBW01000004">
    <property type="protein sequence ID" value="GEQ75445.1"/>
    <property type="molecule type" value="Genomic_DNA"/>
</dbReference>
<dbReference type="InterPro" id="IPR036010">
    <property type="entry name" value="2Fe-2S_ferredoxin-like_sf"/>
</dbReference>
<dbReference type="CDD" id="cd06185">
    <property type="entry name" value="PDR_like"/>
    <property type="match status" value="1"/>
</dbReference>
<dbReference type="SUPFAM" id="SSF52343">
    <property type="entry name" value="Ferredoxin reductase-like, C-terminal NADP-linked domain"/>
    <property type="match status" value="1"/>
</dbReference>
<keyword evidence="4" id="KW-0560">Oxidoreductase</keyword>
<evidence type="ECO:0000256" key="6">
    <source>
        <dbReference type="ARBA" id="ARBA00023014"/>
    </source>
</evidence>
<dbReference type="SUPFAM" id="SSF63380">
    <property type="entry name" value="Riboflavin synthase domain-like"/>
    <property type="match status" value="1"/>
</dbReference>